<dbReference type="Gene3D" id="3.30.572.10">
    <property type="entry name" value="Thymidylate synthase/dCMP hydroxymethylase domain"/>
    <property type="match status" value="1"/>
</dbReference>
<name>A0A7V5I0Z2_UNCAE</name>
<dbReference type="AlphaFoldDB" id="A0A7V5I0Z2"/>
<dbReference type="GO" id="GO:0006231">
    <property type="term" value="P:dTMP biosynthetic process"/>
    <property type="evidence" value="ECO:0007669"/>
    <property type="project" value="TreeGrafter"/>
</dbReference>
<dbReference type="InterPro" id="IPR023451">
    <property type="entry name" value="Thymidate_synth/dCMP_Mease_dom"/>
</dbReference>
<dbReference type="Proteomes" id="UP000886070">
    <property type="component" value="Unassembled WGS sequence"/>
</dbReference>
<keyword evidence="1" id="KW-0489">Methyltransferase</keyword>
<dbReference type="PANTHER" id="PTHR11548">
    <property type="entry name" value="THYMIDYLATE SYNTHASE 1"/>
    <property type="match status" value="1"/>
</dbReference>
<dbReference type="PANTHER" id="PTHR11548:SF1">
    <property type="entry name" value="THYMIDYLATE SYNTHASE 1"/>
    <property type="match status" value="1"/>
</dbReference>
<dbReference type="Pfam" id="PF00303">
    <property type="entry name" value="Thymidylat_synt"/>
    <property type="match status" value="1"/>
</dbReference>
<gene>
    <name evidence="4" type="ORF">ENL39_06490</name>
</gene>
<protein>
    <recommendedName>
        <fullName evidence="3">Thymidylate synthase/dCMP hydroxymethylase domain-containing protein</fullName>
    </recommendedName>
</protein>
<evidence type="ECO:0000256" key="1">
    <source>
        <dbReference type="ARBA" id="ARBA00022603"/>
    </source>
</evidence>
<dbReference type="GO" id="GO:0005829">
    <property type="term" value="C:cytosol"/>
    <property type="evidence" value="ECO:0007669"/>
    <property type="project" value="TreeGrafter"/>
</dbReference>
<dbReference type="GO" id="GO:0004799">
    <property type="term" value="F:thymidylate synthase activity"/>
    <property type="evidence" value="ECO:0007669"/>
    <property type="project" value="TreeGrafter"/>
</dbReference>
<dbReference type="EMBL" id="DRTT01000176">
    <property type="protein sequence ID" value="HHF99111.1"/>
    <property type="molecule type" value="Genomic_DNA"/>
</dbReference>
<evidence type="ECO:0000313" key="4">
    <source>
        <dbReference type="EMBL" id="HHF99111.1"/>
    </source>
</evidence>
<keyword evidence="2" id="KW-0808">Transferase</keyword>
<dbReference type="InterPro" id="IPR036926">
    <property type="entry name" value="Thymidate_synth/dCMP_Mease_sf"/>
</dbReference>
<reference evidence="4" key="1">
    <citation type="journal article" date="2020" name="mSystems">
        <title>Genome- and Community-Level Interaction Insights into Carbon Utilization and Element Cycling Functions of Hydrothermarchaeota in Hydrothermal Sediment.</title>
        <authorList>
            <person name="Zhou Z."/>
            <person name="Liu Y."/>
            <person name="Xu W."/>
            <person name="Pan J."/>
            <person name="Luo Z.H."/>
            <person name="Li M."/>
        </authorList>
    </citation>
    <scope>NUCLEOTIDE SEQUENCE [LARGE SCALE GENOMIC DNA]</scope>
    <source>
        <strain evidence="4">HyVt-92</strain>
    </source>
</reference>
<organism evidence="4">
    <name type="scientific">Aerophobetes bacterium</name>
    <dbReference type="NCBI Taxonomy" id="2030807"/>
    <lineage>
        <taxon>Bacteria</taxon>
        <taxon>Candidatus Aerophobota</taxon>
    </lineage>
</organism>
<dbReference type="SUPFAM" id="SSF55831">
    <property type="entry name" value="Thymidylate synthase/dCMP hydroxymethylase"/>
    <property type="match status" value="1"/>
</dbReference>
<dbReference type="InterPro" id="IPR045097">
    <property type="entry name" value="Thymidate_synth/dCMP_Mease"/>
</dbReference>
<comment type="caution">
    <text evidence="4">The sequence shown here is derived from an EMBL/GenBank/DDBJ whole genome shotgun (WGS) entry which is preliminary data.</text>
</comment>
<accession>A0A7V5I0Z2</accession>
<proteinExistence type="predicted"/>
<dbReference type="GO" id="GO:0032259">
    <property type="term" value="P:methylation"/>
    <property type="evidence" value="ECO:0007669"/>
    <property type="project" value="UniProtKB-KW"/>
</dbReference>
<feature type="domain" description="Thymidylate synthase/dCMP hydroxymethylase" evidence="3">
    <location>
        <begin position="102"/>
        <end position="253"/>
    </location>
</feature>
<evidence type="ECO:0000256" key="2">
    <source>
        <dbReference type="ARBA" id="ARBA00022679"/>
    </source>
</evidence>
<evidence type="ECO:0000259" key="3">
    <source>
        <dbReference type="Pfam" id="PF00303"/>
    </source>
</evidence>
<sequence length="288" mass="34216">MEKKKTPDLTKGYKKMQNEKGSPVFLVKAATLPEGWEKSVITCWEKGIPIRTEYDKPGDPPSRDCTMIIEIEEPFKEPRIHRAIPAGLEELEIYRQEVLYGIHDSWIRPEEGKWEYTYHERLFNYKIPGESSPIDQIEFIVNKLSTAPFSRRAQAITWKCWMDPKFDDPPCLQRMWFRIVNDYLQLNVHLRSNDAFKAAFMNMFAFTELQKMVAEKISKKRGKEVKVGKYVHIADSYHIYGSYFEEFKNFLETLKKRNFQERTWTTSFATPFFEEAKKRLRREEANLN</sequence>